<dbReference type="InterPro" id="IPR039518">
    <property type="entry name" value="WhiA_LAGLIDADG_dom"/>
</dbReference>
<dbReference type="HAMAP" id="MF_01420">
    <property type="entry name" value="HTH_type_WhiA"/>
    <property type="match status" value="1"/>
</dbReference>
<dbReference type="PANTHER" id="PTHR37307">
    <property type="entry name" value="CELL DIVISION PROTEIN WHIA-RELATED"/>
    <property type="match status" value="1"/>
</dbReference>
<comment type="similarity">
    <text evidence="4">Belongs to the WhiA family.</text>
</comment>
<reference evidence="7 8" key="1">
    <citation type="journal article" date="2014" name="Genome Announc.">
        <title>Complete Genome Sequence of the Bovine Mastitis Pathogen Mycoplasma californicum Strain ST-6T (ATCC 33461T).</title>
        <authorList>
            <person name="Calcutt M.J."/>
            <person name="Foecking M.F."/>
            <person name="Fox L.K."/>
        </authorList>
    </citation>
    <scope>NUCLEOTIDE SEQUENCE [LARGE SCALE GENOMIC DNA]</scope>
    <source>
        <strain evidence="7 8">ST-6</strain>
    </source>
</reference>
<evidence type="ECO:0000313" key="7">
    <source>
        <dbReference type="EMBL" id="AIA29460.1"/>
    </source>
</evidence>
<evidence type="ECO:0000256" key="4">
    <source>
        <dbReference type="HAMAP-Rule" id="MF_01420"/>
    </source>
</evidence>
<dbReference type="AlphaFoldDB" id="A0A059XQY3"/>
<keyword evidence="2 4" id="KW-0238">DNA-binding</keyword>
<keyword evidence="3 4" id="KW-0131">Cell cycle</keyword>
<dbReference type="GO" id="GO:0043937">
    <property type="term" value="P:regulation of sporulation"/>
    <property type="evidence" value="ECO:0007669"/>
    <property type="project" value="InterPro"/>
</dbReference>
<dbReference type="PANTHER" id="PTHR37307:SF1">
    <property type="entry name" value="CELL DIVISION PROTEIN WHIA-RELATED"/>
    <property type="match status" value="1"/>
</dbReference>
<dbReference type="NCBIfam" id="TIGR00647">
    <property type="entry name" value="DNA_bind_WhiA"/>
    <property type="match status" value="1"/>
</dbReference>
<dbReference type="SUPFAM" id="SSF55608">
    <property type="entry name" value="Homing endonucleases"/>
    <property type="match status" value="1"/>
</dbReference>
<dbReference type="Gene3D" id="3.10.28.10">
    <property type="entry name" value="Homing endonucleases"/>
    <property type="match status" value="1"/>
</dbReference>
<feature type="domain" description="WhiA LAGLIDADG-like" evidence="6">
    <location>
        <begin position="92"/>
        <end position="182"/>
    </location>
</feature>
<dbReference type="GO" id="GO:0051301">
    <property type="term" value="P:cell division"/>
    <property type="evidence" value="ECO:0007669"/>
    <property type="project" value="UniProtKB-UniRule"/>
</dbReference>
<name>A0A059XQY3_9BACT</name>
<evidence type="ECO:0000259" key="5">
    <source>
        <dbReference type="Pfam" id="PF02650"/>
    </source>
</evidence>
<dbReference type="InterPro" id="IPR023054">
    <property type="entry name" value="Sporulation_regulator_WhiA_C"/>
</dbReference>
<evidence type="ECO:0000313" key="8">
    <source>
        <dbReference type="Proteomes" id="UP000027088"/>
    </source>
</evidence>
<gene>
    <name evidence="4" type="primary">whiA</name>
    <name evidence="7" type="ORF">MCFN_01580</name>
</gene>
<evidence type="ECO:0000259" key="6">
    <source>
        <dbReference type="Pfam" id="PF14527"/>
    </source>
</evidence>
<proteinExistence type="inferred from homology"/>
<evidence type="ECO:0000256" key="1">
    <source>
        <dbReference type="ARBA" id="ARBA00022618"/>
    </source>
</evidence>
<keyword evidence="1 4" id="KW-0132">Cell division</keyword>
<evidence type="ECO:0000256" key="2">
    <source>
        <dbReference type="ARBA" id="ARBA00023125"/>
    </source>
</evidence>
<dbReference type="Pfam" id="PF14527">
    <property type="entry name" value="LAGLIDADG_WhiA"/>
    <property type="match status" value="1"/>
</dbReference>
<dbReference type="InterPro" id="IPR003802">
    <property type="entry name" value="Sporulation_regulator_WhiA"/>
</dbReference>
<organism evidence="7 8">
    <name type="scientific">Mycoplasmopsis californica</name>
    <dbReference type="NCBI Taxonomy" id="2113"/>
    <lineage>
        <taxon>Bacteria</taxon>
        <taxon>Bacillati</taxon>
        <taxon>Mycoplasmatota</taxon>
        <taxon>Mycoplasmoidales</taxon>
        <taxon>Metamycoplasmataceae</taxon>
        <taxon>Mycoplasmopsis</taxon>
    </lineage>
</organism>
<dbReference type="RefSeq" id="WP_038561555.1">
    <property type="nucleotide sequence ID" value="NZ_CP007521.1"/>
</dbReference>
<dbReference type="GO" id="GO:0003677">
    <property type="term" value="F:DNA binding"/>
    <property type="evidence" value="ECO:0007669"/>
    <property type="project" value="UniProtKB-UniRule"/>
</dbReference>
<keyword evidence="8" id="KW-1185">Reference proteome</keyword>
<dbReference type="InterPro" id="IPR027434">
    <property type="entry name" value="Homing_endonucl"/>
</dbReference>
<protein>
    <recommendedName>
        <fullName evidence="4">Probable cell division protein WhiA</fullName>
    </recommendedName>
</protein>
<accession>A0A059XQY3</accession>
<evidence type="ECO:0000256" key="3">
    <source>
        <dbReference type="ARBA" id="ARBA00023306"/>
    </source>
</evidence>
<comment type="function">
    <text evidence="4">Involved in cell division and chromosome segregation.</text>
</comment>
<sequence>MRFKENFTQKIKQELLAKKKTRQEISDFLRGFIFAGGNIGEYILLKITASEVQNYILDLLASVKIDFDFDGNLIKIRNGLVDLKEIIFSPWAFFAGVFVASGSISNLDKSSYHLQISSRYEKYIDLFQSKLNEYDFGFQKIKHQNRYLIYIKKHEKISDFLKAITAIDSMFLFEDSRIQRDFDNSMNRINNVDVANIKKVVESNQKHIKNIEIMIANNLQHHFNPNQIAFYNLMHSNPEESLNSYANILSQSGIEISKSGLNHWLIKLAKIVKKNAI</sequence>
<dbReference type="KEGG" id="mcr:MCFN_01580"/>
<dbReference type="eggNOG" id="COG1481">
    <property type="taxonomic scope" value="Bacteria"/>
</dbReference>
<dbReference type="Pfam" id="PF02650">
    <property type="entry name" value="HTH_WhiA"/>
    <property type="match status" value="1"/>
</dbReference>
<dbReference type="Proteomes" id="UP000027088">
    <property type="component" value="Chromosome"/>
</dbReference>
<dbReference type="EMBL" id="CP007521">
    <property type="protein sequence ID" value="AIA29460.1"/>
    <property type="molecule type" value="Genomic_DNA"/>
</dbReference>
<feature type="domain" description="Sporulation regulator WhiA C-terminal" evidence="5">
    <location>
        <begin position="187"/>
        <end position="271"/>
    </location>
</feature>